<feature type="chain" id="PRO_5032944989" description="Glycosyltransferase RgtA/B/C/D-like domain-containing protein" evidence="2">
    <location>
        <begin position="31"/>
        <end position="507"/>
    </location>
</feature>
<proteinExistence type="predicted"/>
<feature type="transmembrane region" description="Helical" evidence="1">
    <location>
        <begin position="338"/>
        <end position="355"/>
    </location>
</feature>
<dbReference type="EMBL" id="CP048620">
    <property type="protein sequence ID" value="QPJ64566.1"/>
    <property type="molecule type" value="Genomic_DNA"/>
</dbReference>
<accession>A0A7T0C128</accession>
<keyword evidence="2" id="KW-0732">Signal</keyword>
<feature type="signal peptide" evidence="2">
    <location>
        <begin position="1"/>
        <end position="30"/>
    </location>
</feature>
<gene>
    <name evidence="3" type="ORF">G3M78_03815</name>
</gene>
<organism evidence="3 4">
    <name type="scientific">Candidatus Nitrohelix vancouverensis</name>
    <dbReference type="NCBI Taxonomy" id="2705534"/>
    <lineage>
        <taxon>Bacteria</taxon>
        <taxon>Pseudomonadati</taxon>
        <taxon>Nitrospinota/Tectimicrobiota group</taxon>
        <taxon>Nitrospinota</taxon>
        <taxon>Nitrospinia</taxon>
        <taxon>Nitrospinales</taxon>
        <taxon>Nitrospinaceae</taxon>
        <taxon>Candidatus Nitrohelix</taxon>
    </lineage>
</organism>
<keyword evidence="1" id="KW-0472">Membrane</keyword>
<evidence type="ECO:0000256" key="1">
    <source>
        <dbReference type="SAM" id="Phobius"/>
    </source>
</evidence>
<feature type="transmembrane region" description="Helical" evidence="1">
    <location>
        <begin position="78"/>
        <end position="99"/>
    </location>
</feature>
<evidence type="ECO:0000256" key="2">
    <source>
        <dbReference type="SAM" id="SignalP"/>
    </source>
</evidence>
<keyword evidence="1" id="KW-1133">Transmembrane helix</keyword>
<evidence type="ECO:0000313" key="3">
    <source>
        <dbReference type="EMBL" id="QPJ64566.1"/>
    </source>
</evidence>
<feature type="transmembrane region" description="Helical" evidence="1">
    <location>
        <begin position="212"/>
        <end position="237"/>
    </location>
</feature>
<sequence length="507" mass="57676">MLKALGNLKPLHAPAFLLAMCLLCAFNAFSLTTADPDLWGHIKFGESAWQEGALPSEENYSYTAPGHRWINHEWLTEILFYKIFSIFGSGGLLVMKMLIGLFIVERLARLAFVKDKPRRNSACLIIIVLLTFILAPGFMPRPHLMTYIGIALLTLSLGKAFQGNEKALIYIPIIFLFWVNMHGGVVAGLAIACVALGYGVVEKIRTDQAPGLWIATLAATIAICLVNPYGYHLWNFFAQTLSVPRNITEWNGIPFDTMHFWQFKLYTILFIGLWLFDKKKWGWQVWVIAPAIYFAFKHQRHIPLAAILMAPYLIARISELAETKFRLYTASIHLHNGLLVGMLLFAGSQLGIGLMKNASAQFKLLAPPQTYPVYAARFMHSNDISGNLWNPLDWGEYLIWKTPGSRVSVDGRFRTAYPEEVIQDHFDFASGQPGWQALLEKYPTELVLARKRDGTHLRMNQLPGWVKIYEDLICVLYVKNDPRLALWERMKKGPFIRDESLPDFHFP</sequence>
<dbReference type="AlphaFoldDB" id="A0A7T0C128"/>
<protein>
    <recommendedName>
        <fullName evidence="5">Glycosyltransferase RgtA/B/C/D-like domain-containing protein</fullName>
    </recommendedName>
</protein>
<feature type="transmembrane region" description="Helical" evidence="1">
    <location>
        <begin position="258"/>
        <end position="275"/>
    </location>
</feature>
<dbReference type="KEGG" id="nva:G3M78_03815"/>
<feature type="transmembrane region" description="Helical" evidence="1">
    <location>
        <begin position="120"/>
        <end position="138"/>
    </location>
</feature>
<reference evidence="4" key="1">
    <citation type="submission" date="2020-02" db="EMBL/GenBank/DDBJ databases">
        <title>Genomic and physiological characterization of two novel Nitrospinaceae genera.</title>
        <authorList>
            <person name="Mueller A.J."/>
            <person name="Jung M.-Y."/>
            <person name="Strachan C.R."/>
            <person name="Herbold C.W."/>
            <person name="Kirkegaard R.H."/>
            <person name="Daims H."/>
        </authorList>
    </citation>
    <scope>NUCLEOTIDE SEQUENCE [LARGE SCALE GENOMIC DNA]</scope>
</reference>
<evidence type="ECO:0008006" key="5">
    <source>
        <dbReference type="Google" id="ProtNLM"/>
    </source>
</evidence>
<feature type="transmembrane region" description="Helical" evidence="1">
    <location>
        <begin position="173"/>
        <end position="200"/>
    </location>
</feature>
<dbReference type="Proteomes" id="UP000594464">
    <property type="component" value="Chromosome"/>
</dbReference>
<name>A0A7T0C128_9BACT</name>
<keyword evidence="1" id="KW-0812">Transmembrane</keyword>
<evidence type="ECO:0000313" key="4">
    <source>
        <dbReference type="Proteomes" id="UP000594464"/>
    </source>
</evidence>